<keyword evidence="2" id="KW-1133">Transmembrane helix</keyword>
<feature type="region of interest" description="Disordered" evidence="1">
    <location>
        <begin position="388"/>
        <end position="414"/>
    </location>
</feature>
<feature type="transmembrane region" description="Helical" evidence="2">
    <location>
        <begin position="206"/>
        <end position="226"/>
    </location>
</feature>
<dbReference type="InterPro" id="IPR052754">
    <property type="entry name" value="NTPase_KAP_P-loop"/>
</dbReference>
<proteinExistence type="predicted"/>
<keyword evidence="2" id="KW-0812">Transmembrane</keyword>
<feature type="compositionally biased region" description="Polar residues" evidence="1">
    <location>
        <begin position="397"/>
        <end position="409"/>
    </location>
</feature>
<gene>
    <name evidence="6" type="primary">LOC129343638</name>
</gene>
<dbReference type="Proteomes" id="UP001190640">
    <property type="component" value="Chromosome 15"/>
</dbReference>
<reference evidence="6" key="1">
    <citation type="submission" date="2025-08" db="UniProtKB">
        <authorList>
            <consortium name="RefSeq"/>
        </authorList>
    </citation>
    <scope>IDENTIFICATION</scope>
    <source>
        <tissue evidence="6">Blood</tissue>
    </source>
</reference>
<feature type="transmembrane region" description="Helical" evidence="2">
    <location>
        <begin position="169"/>
        <end position="194"/>
    </location>
</feature>
<evidence type="ECO:0000259" key="3">
    <source>
        <dbReference type="Pfam" id="PF07693"/>
    </source>
</evidence>
<sequence length="758" mass="85622">MVSLTREFQNKDDAYCFSLAKALYCVTTPVTVGFYAPWGHCKNFLLDRIQCYMRLQGQKKDQQELRRTGVKQRGASGWDLVSLVFLMIFYRPVLTPQHKQRKNVQHLFIQFSAWEYAGSDQLWAGLITTLCDGIEGHFGLVPVSLYRAVGRKSGIVQGPLDKEWVSKKFLCLPLWAAVLLVSGVAIGVAVLIFVFGVPVGNASGDAIALVEGIGATAVGITAAAAIRTAVMVARNVIVTQKAQLERQMNRMDLSAQLGFMSNVKREVKVVARFLQFMEIFQRRKLRVVLMISSLDRCSPDKVVGVLDAMNILLSDYESPFISILAVDPSVIVDCVESSLYMKGMANNGYEFLNRTITLPFSVPKMDCNTKMQLIKSIVDWREEMEKSFGDEEELEADSQQRNRQANQAGPLSGSALRLCSDSAARHVPRRKKDDDELPLVVISPGREELLKRKGGKGFKAKDLIQEALDFLLDKSMKEYMTDNLVQMKRIINTVAVTVRLMATQVPQEKLCPQKAAAWVLLVNQWPCRLSWILQCIEDDMQMSHWGSNRGGQLAPSLFLWEVYEKYLEELDMMKGQLEKLLELDGDPELFQSFLYCRFQVEDAIFFLPFTVNLDSSLKRHMELLRGSHSLKRTEKLLGFSKCSLLRMSVEEVCLEMDKLDLKEENIQRYKERLKEHNLNGRALVYSDRNEIKEALGMGLGEWMTFSVHFLGSVPPQGSFPSTASPALVCGEKNWLGLQQNAPRGSHVSVNISKENLHR</sequence>
<dbReference type="Pfam" id="PF23307">
    <property type="entry name" value="SAM_KIDINS220"/>
    <property type="match status" value="1"/>
</dbReference>
<dbReference type="AlphaFoldDB" id="A0AA97KD08"/>
<dbReference type="RefSeq" id="XP_054855940.1">
    <property type="nucleotide sequence ID" value="XM_054999965.1"/>
</dbReference>
<feature type="domain" description="KAP NTPase" evidence="3">
    <location>
        <begin position="16"/>
        <end position="501"/>
    </location>
</feature>
<dbReference type="InterPro" id="IPR011646">
    <property type="entry name" value="KAP_P-loop"/>
</dbReference>
<evidence type="ECO:0000259" key="4">
    <source>
        <dbReference type="Pfam" id="PF23307"/>
    </source>
</evidence>
<name>A0AA97KD08_EUBMA</name>
<evidence type="ECO:0000313" key="6">
    <source>
        <dbReference type="RefSeq" id="XP_054855940.1"/>
    </source>
</evidence>
<organism evidence="5 6">
    <name type="scientific">Eublepharis macularius</name>
    <name type="common">Leopard gecko</name>
    <name type="synonym">Cyrtodactylus macularius</name>
    <dbReference type="NCBI Taxonomy" id="481883"/>
    <lineage>
        <taxon>Eukaryota</taxon>
        <taxon>Metazoa</taxon>
        <taxon>Chordata</taxon>
        <taxon>Craniata</taxon>
        <taxon>Vertebrata</taxon>
        <taxon>Euteleostomi</taxon>
        <taxon>Lepidosauria</taxon>
        <taxon>Squamata</taxon>
        <taxon>Bifurcata</taxon>
        <taxon>Gekkota</taxon>
        <taxon>Eublepharidae</taxon>
        <taxon>Eublepharinae</taxon>
        <taxon>Eublepharis</taxon>
    </lineage>
</organism>
<dbReference type="InterPro" id="IPR057092">
    <property type="entry name" value="SAM_KIDINS220"/>
</dbReference>
<dbReference type="PANTHER" id="PTHR22674:SF8">
    <property type="entry name" value="KAP NTPASE DOMAIN-CONTAINING PROTEIN"/>
    <property type="match status" value="1"/>
</dbReference>
<evidence type="ECO:0000313" key="5">
    <source>
        <dbReference type="Proteomes" id="UP001190640"/>
    </source>
</evidence>
<evidence type="ECO:0000256" key="1">
    <source>
        <dbReference type="SAM" id="MobiDB-lite"/>
    </source>
</evidence>
<protein>
    <submittedName>
        <fullName evidence="6">NTPase KAP family P-loop domain-containing protein 1-like</fullName>
    </submittedName>
</protein>
<feature type="domain" description="Kinase D-interacting substrate of 220 kDa-like SAM" evidence="4">
    <location>
        <begin position="642"/>
        <end position="707"/>
    </location>
</feature>
<dbReference type="Pfam" id="PF07693">
    <property type="entry name" value="KAP_NTPase"/>
    <property type="match status" value="1"/>
</dbReference>
<dbReference type="GeneID" id="129343638"/>
<evidence type="ECO:0000256" key="2">
    <source>
        <dbReference type="SAM" id="Phobius"/>
    </source>
</evidence>
<keyword evidence="2" id="KW-0472">Membrane</keyword>
<dbReference type="PANTHER" id="PTHR22674">
    <property type="entry name" value="NTPASE, KAP FAMILY P-LOOP DOMAIN-CONTAINING 1"/>
    <property type="match status" value="1"/>
</dbReference>
<keyword evidence="5" id="KW-1185">Reference proteome</keyword>
<accession>A0AA97KD08</accession>
<dbReference type="KEGG" id="emc:129343638"/>